<comment type="caution">
    <text evidence="2">The sequence shown here is derived from an EMBL/GenBank/DDBJ whole genome shotgun (WGS) entry which is preliminary data.</text>
</comment>
<name>G7H000_9ACTN</name>
<evidence type="ECO:0000313" key="2">
    <source>
        <dbReference type="EMBL" id="GAB09175.1"/>
    </source>
</evidence>
<evidence type="ECO:0000256" key="1">
    <source>
        <dbReference type="SAM" id="MobiDB-lite"/>
    </source>
</evidence>
<feature type="compositionally biased region" description="Basic and acidic residues" evidence="1">
    <location>
        <begin position="64"/>
        <end position="85"/>
    </location>
</feature>
<organism evidence="2 3">
    <name type="scientific">Gordonia araii NBRC 100433</name>
    <dbReference type="NCBI Taxonomy" id="1073574"/>
    <lineage>
        <taxon>Bacteria</taxon>
        <taxon>Bacillati</taxon>
        <taxon>Actinomycetota</taxon>
        <taxon>Actinomycetes</taxon>
        <taxon>Mycobacteriales</taxon>
        <taxon>Gordoniaceae</taxon>
        <taxon>Gordonia</taxon>
    </lineage>
</organism>
<proteinExistence type="predicted"/>
<protein>
    <submittedName>
        <fullName evidence="2">Uncharacterized protein</fullName>
    </submittedName>
</protein>
<dbReference type="EMBL" id="BAEE01000030">
    <property type="protein sequence ID" value="GAB09175.1"/>
    <property type="molecule type" value="Genomic_DNA"/>
</dbReference>
<gene>
    <name evidence="2" type="ORF">GOARA_030_00150</name>
</gene>
<feature type="compositionally biased region" description="Low complexity" evidence="1">
    <location>
        <begin position="1"/>
        <end position="11"/>
    </location>
</feature>
<dbReference type="AlphaFoldDB" id="G7H000"/>
<feature type="region of interest" description="Disordered" evidence="1">
    <location>
        <begin position="1"/>
        <end position="102"/>
    </location>
</feature>
<accession>G7H000</accession>
<keyword evidence="3" id="KW-1185">Reference proteome</keyword>
<feature type="non-terminal residue" evidence="2">
    <location>
        <position position="1"/>
    </location>
</feature>
<feature type="compositionally biased region" description="Low complexity" evidence="1">
    <location>
        <begin position="44"/>
        <end position="63"/>
    </location>
</feature>
<feature type="non-terminal residue" evidence="2">
    <location>
        <position position="102"/>
    </location>
</feature>
<dbReference type="Proteomes" id="UP000035088">
    <property type="component" value="Unassembled WGS sequence"/>
</dbReference>
<evidence type="ECO:0000313" key="3">
    <source>
        <dbReference type="Proteomes" id="UP000035088"/>
    </source>
</evidence>
<sequence>TTTAPSATTPANGKPSTSEPAPTPDESDGGCAATTASPAPPASTRPTTPTTWPATRSTRSATRAARDPAATREDAKTTIRPENRARPSSTGSARGWVTPFYE</sequence>
<reference evidence="2 3" key="1">
    <citation type="submission" date="2011-11" db="EMBL/GenBank/DDBJ databases">
        <title>Whole genome shotgun sequence of Gordonia araii NBRC 100433.</title>
        <authorList>
            <person name="Yoshida Y."/>
            <person name="Hosoyama A."/>
            <person name="Tsuchikane K."/>
            <person name="Katsumata H."/>
            <person name="Yamazaki S."/>
            <person name="Fujita N."/>
        </authorList>
    </citation>
    <scope>NUCLEOTIDE SEQUENCE [LARGE SCALE GENOMIC DNA]</scope>
    <source>
        <strain evidence="2 3">NBRC 100433</strain>
    </source>
</reference>